<dbReference type="EMBL" id="ML996163">
    <property type="protein sequence ID" value="KAF2733319.1"/>
    <property type="molecule type" value="Genomic_DNA"/>
</dbReference>
<evidence type="ECO:0000313" key="2">
    <source>
        <dbReference type="Proteomes" id="UP000799444"/>
    </source>
</evidence>
<sequence length="138" mass="15433">MTTSTLNPKRRLYAEDTLSEVVYHLWAYPEARAPKTTVYLKTNIPAMVTYVLGPTWKTEIGSGRMLDIPTAMWTDADEVSLALRILRAGGAVIDLSDARGNLEMAEVVTQSEWTEAEKRQKYLFGWPESGGVWVLGLP</sequence>
<dbReference type="Proteomes" id="UP000799444">
    <property type="component" value="Unassembled WGS sequence"/>
</dbReference>
<evidence type="ECO:0000313" key="1">
    <source>
        <dbReference type="EMBL" id="KAF2733319.1"/>
    </source>
</evidence>
<feature type="non-terminal residue" evidence="1">
    <location>
        <position position="138"/>
    </location>
</feature>
<dbReference type="OrthoDB" id="3794999at2759"/>
<proteinExistence type="predicted"/>
<protein>
    <submittedName>
        <fullName evidence="1">Uncharacterized protein</fullName>
    </submittedName>
</protein>
<accession>A0A9P4V0C2</accession>
<reference evidence="1" key="1">
    <citation type="journal article" date="2020" name="Stud. Mycol.">
        <title>101 Dothideomycetes genomes: a test case for predicting lifestyles and emergence of pathogens.</title>
        <authorList>
            <person name="Haridas S."/>
            <person name="Albert R."/>
            <person name="Binder M."/>
            <person name="Bloem J."/>
            <person name="Labutti K."/>
            <person name="Salamov A."/>
            <person name="Andreopoulos B."/>
            <person name="Baker S."/>
            <person name="Barry K."/>
            <person name="Bills G."/>
            <person name="Bluhm B."/>
            <person name="Cannon C."/>
            <person name="Castanera R."/>
            <person name="Culley D."/>
            <person name="Daum C."/>
            <person name="Ezra D."/>
            <person name="Gonzalez J."/>
            <person name="Henrissat B."/>
            <person name="Kuo A."/>
            <person name="Liang C."/>
            <person name="Lipzen A."/>
            <person name="Lutzoni F."/>
            <person name="Magnuson J."/>
            <person name="Mondo S."/>
            <person name="Nolan M."/>
            <person name="Ohm R."/>
            <person name="Pangilinan J."/>
            <person name="Park H.-J."/>
            <person name="Ramirez L."/>
            <person name="Alfaro M."/>
            <person name="Sun H."/>
            <person name="Tritt A."/>
            <person name="Yoshinaga Y."/>
            <person name="Zwiers L.-H."/>
            <person name="Turgeon B."/>
            <person name="Goodwin S."/>
            <person name="Spatafora J."/>
            <person name="Crous P."/>
            <person name="Grigoriev I."/>
        </authorList>
    </citation>
    <scope>NUCLEOTIDE SEQUENCE</scope>
    <source>
        <strain evidence="1">CBS 125425</strain>
    </source>
</reference>
<organism evidence="1 2">
    <name type="scientific">Polyplosphaeria fusca</name>
    <dbReference type="NCBI Taxonomy" id="682080"/>
    <lineage>
        <taxon>Eukaryota</taxon>
        <taxon>Fungi</taxon>
        <taxon>Dikarya</taxon>
        <taxon>Ascomycota</taxon>
        <taxon>Pezizomycotina</taxon>
        <taxon>Dothideomycetes</taxon>
        <taxon>Pleosporomycetidae</taxon>
        <taxon>Pleosporales</taxon>
        <taxon>Tetraplosphaeriaceae</taxon>
        <taxon>Polyplosphaeria</taxon>
    </lineage>
</organism>
<keyword evidence="2" id="KW-1185">Reference proteome</keyword>
<comment type="caution">
    <text evidence="1">The sequence shown here is derived from an EMBL/GenBank/DDBJ whole genome shotgun (WGS) entry which is preliminary data.</text>
</comment>
<dbReference type="AlphaFoldDB" id="A0A9P4V0C2"/>
<gene>
    <name evidence="1" type="ORF">EJ04DRAFT_468677</name>
</gene>
<name>A0A9P4V0C2_9PLEO</name>